<protein>
    <submittedName>
        <fullName evidence="1">Uncharacterized protein</fullName>
    </submittedName>
</protein>
<gene>
    <name evidence="1" type="ORF">HUJ06_006154</name>
</gene>
<dbReference type="AlphaFoldDB" id="A0A822YMW1"/>
<evidence type="ECO:0000313" key="1">
    <source>
        <dbReference type="EMBL" id="DAD35514.1"/>
    </source>
</evidence>
<organism evidence="1 2">
    <name type="scientific">Nelumbo nucifera</name>
    <name type="common">Sacred lotus</name>
    <dbReference type="NCBI Taxonomy" id="4432"/>
    <lineage>
        <taxon>Eukaryota</taxon>
        <taxon>Viridiplantae</taxon>
        <taxon>Streptophyta</taxon>
        <taxon>Embryophyta</taxon>
        <taxon>Tracheophyta</taxon>
        <taxon>Spermatophyta</taxon>
        <taxon>Magnoliopsida</taxon>
        <taxon>Proteales</taxon>
        <taxon>Nelumbonaceae</taxon>
        <taxon>Nelumbo</taxon>
    </lineage>
</organism>
<dbReference type="Proteomes" id="UP000607653">
    <property type="component" value="Unassembled WGS sequence"/>
</dbReference>
<keyword evidence="2" id="KW-1185">Reference proteome</keyword>
<comment type="caution">
    <text evidence="1">The sequence shown here is derived from an EMBL/GenBank/DDBJ whole genome shotgun (WGS) entry which is preliminary data.</text>
</comment>
<evidence type="ECO:0000313" key="2">
    <source>
        <dbReference type="Proteomes" id="UP000607653"/>
    </source>
</evidence>
<reference evidence="1 2" key="1">
    <citation type="journal article" date="2020" name="Mol. Biol. Evol.">
        <title>Distinct Expression and Methylation Patterns for Genes with Different Fates following a Single Whole-Genome Duplication in Flowering Plants.</title>
        <authorList>
            <person name="Shi T."/>
            <person name="Rahmani R.S."/>
            <person name="Gugger P.F."/>
            <person name="Wang M."/>
            <person name="Li H."/>
            <person name="Zhang Y."/>
            <person name="Li Z."/>
            <person name="Wang Q."/>
            <person name="Van de Peer Y."/>
            <person name="Marchal K."/>
            <person name="Chen J."/>
        </authorList>
    </citation>
    <scope>NUCLEOTIDE SEQUENCE [LARGE SCALE GENOMIC DNA]</scope>
    <source>
        <tissue evidence="1">Leaf</tissue>
    </source>
</reference>
<proteinExistence type="predicted"/>
<accession>A0A822YMW1</accession>
<name>A0A822YMW1_NELNU</name>
<dbReference type="EMBL" id="DUZY01000004">
    <property type="protein sequence ID" value="DAD35514.1"/>
    <property type="molecule type" value="Genomic_DNA"/>
</dbReference>
<sequence length="67" mass="7499">MQLLKYANHKPIQILPSMKQGCGIHNSAALSNRQEPPLDFKEAQPQCSLTYLLQIPSKPNQLSQTIP</sequence>